<dbReference type="Proteomes" id="UP000655044">
    <property type="component" value="Unassembled WGS sequence"/>
</dbReference>
<dbReference type="GO" id="GO:0004519">
    <property type="term" value="F:endonuclease activity"/>
    <property type="evidence" value="ECO:0007669"/>
    <property type="project" value="UniProtKB-KW"/>
</dbReference>
<keyword evidence="2" id="KW-0255">Endonuclease</keyword>
<reference evidence="2" key="1">
    <citation type="submission" date="2021-01" db="EMBL/GenBank/DDBJ databases">
        <title>Whole genome shotgun sequence of Planobispora rosea NBRC 15558.</title>
        <authorList>
            <person name="Komaki H."/>
            <person name="Tamura T."/>
        </authorList>
    </citation>
    <scope>NUCLEOTIDE SEQUENCE</scope>
    <source>
        <strain evidence="2">NBRC 15558</strain>
    </source>
</reference>
<gene>
    <name evidence="2" type="ORF">Pro02_70800</name>
</gene>
<feature type="domain" description="Tc1-like transposase DDE" evidence="1">
    <location>
        <begin position="15"/>
        <end position="168"/>
    </location>
</feature>
<comment type="caution">
    <text evidence="2">The sequence shown here is derived from an EMBL/GenBank/DDBJ whole genome shotgun (WGS) entry which is preliminary data.</text>
</comment>
<sequence>MAGDKSSRAVWGSWLVFADESGQGLRPPKGRTWARTGQTPILPVAYRGSGRVSIAALLCVKPGQRTWLIYRTLTYHRRKNEPKGFGEQAFQALLSAAHAQPGGPISLVWDSLPKHVSTTMRTWITAHEHWLSVYRLPPYAPDLNPAEGIWSALRTRLVNFTVDDIDQLADLIRSRLKPMQYQSDLLNGFIAATGLTLDAL</sequence>
<dbReference type="EMBL" id="BOOI01000087">
    <property type="protein sequence ID" value="GIH88672.1"/>
    <property type="molecule type" value="Genomic_DNA"/>
</dbReference>
<protein>
    <submittedName>
        <fullName evidence="2">Endonuclease</fullName>
    </submittedName>
</protein>
<accession>A0A8J3S673</accession>
<dbReference type="Gene3D" id="3.30.420.10">
    <property type="entry name" value="Ribonuclease H-like superfamily/Ribonuclease H"/>
    <property type="match status" value="1"/>
</dbReference>
<organism evidence="2 3">
    <name type="scientific">Planobispora rosea</name>
    <dbReference type="NCBI Taxonomy" id="35762"/>
    <lineage>
        <taxon>Bacteria</taxon>
        <taxon>Bacillati</taxon>
        <taxon>Actinomycetota</taxon>
        <taxon>Actinomycetes</taxon>
        <taxon>Streptosporangiales</taxon>
        <taxon>Streptosporangiaceae</taxon>
        <taxon>Planobispora</taxon>
    </lineage>
</organism>
<name>A0A8J3S673_PLARO</name>
<dbReference type="InterPro" id="IPR036397">
    <property type="entry name" value="RNaseH_sf"/>
</dbReference>
<dbReference type="InterPro" id="IPR038717">
    <property type="entry name" value="Tc1-like_DDE_dom"/>
</dbReference>
<keyword evidence="3" id="KW-1185">Reference proteome</keyword>
<proteinExistence type="predicted"/>
<keyword evidence="2" id="KW-0540">Nuclease</keyword>
<keyword evidence="2" id="KW-0378">Hydrolase</keyword>
<dbReference type="RefSeq" id="WP_189244030.1">
    <property type="nucleotide sequence ID" value="NZ_BMQP01000066.1"/>
</dbReference>
<evidence type="ECO:0000259" key="1">
    <source>
        <dbReference type="Pfam" id="PF13358"/>
    </source>
</evidence>
<dbReference type="AlphaFoldDB" id="A0A8J3S673"/>
<evidence type="ECO:0000313" key="3">
    <source>
        <dbReference type="Proteomes" id="UP000655044"/>
    </source>
</evidence>
<dbReference type="GO" id="GO:0003676">
    <property type="term" value="F:nucleic acid binding"/>
    <property type="evidence" value="ECO:0007669"/>
    <property type="project" value="InterPro"/>
</dbReference>
<evidence type="ECO:0000313" key="2">
    <source>
        <dbReference type="EMBL" id="GIH88672.1"/>
    </source>
</evidence>
<dbReference type="Pfam" id="PF13358">
    <property type="entry name" value="DDE_3"/>
    <property type="match status" value="1"/>
</dbReference>